<protein>
    <recommendedName>
        <fullName evidence="3">Endonuclease/exonuclease/phosphatase domain-containing protein</fullName>
    </recommendedName>
</protein>
<evidence type="ECO:0000313" key="1">
    <source>
        <dbReference type="EMBL" id="KAG8558446.1"/>
    </source>
</evidence>
<accession>A0AAV7AAR3</accession>
<reference evidence="1" key="1">
    <citation type="thesis" date="2020" institute="ProQuest LLC" country="789 East Eisenhower Parkway, Ann Arbor, MI, USA">
        <title>Comparative Genomics and Chromosome Evolution.</title>
        <authorList>
            <person name="Mudd A.B."/>
        </authorList>
    </citation>
    <scope>NUCLEOTIDE SEQUENCE</scope>
    <source>
        <strain evidence="1">237g6f4</strain>
        <tissue evidence="1">Blood</tissue>
    </source>
</reference>
<gene>
    <name evidence="1" type="ORF">GDO81_016996</name>
</gene>
<keyword evidence="2" id="KW-1185">Reference proteome</keyword>
<dbReference type="InterPro" id="IPR036691">
    <property type="entry name" value="Endo/exonu/phosph_ase_sf"/>
</dbReference>
<dbReference type="AlphaFoldDB" id="A0AAV7AAR3"/>
<name>A0AAV7AAR3_ENGPU</name>
<organism evidence="1 2">
    <name type="scientific">Engystomops pustulosus</name>
    <name type="common">Tungara frog</name>
    <name type="synonym">Physalaemus pustulosus</name>
    <dbReference type="NCBI Taxonomy" id="76066"/>
    <lineage>
        <taxon>Eukaryota</taxon>
        <taxon>Metazoa</taxon>
        <taxon>Chordata</taxon>
        <taxon>Craniata</taxon>
        <taxon>Vertebrata</taxon>
        <taxon>Euteleostomi</taxon>
        <taxon>Amphibia</taxon>
        <taxon>Batrachia</taxon>
        <taxon>Anura</taxon>
        <taxon>Neobatrachia</taxon>
        <taxon>Hyloidea</taxon>
        <taxon>Leptodactylidae</taxon>
        <taxon>Leiuperinae</taxon>
        <taxon>Engystomops</taxon>
    </lineage>
</organism>
<dbReference type="SUPFAM" id="SSF56219">
    <property type="entry name" value="DNase I-like"/>
    <property type="match status" value="1"/>
</dbReference>
<dbReference type="Gene3D" id="3.60.10.10">
    <property type="entry name" value="Endonuclease/exonuclease/phosphatase"/>
    <property type="match status" value="1"/>
</dbReference>
<sequence>MNNNLTRQMTKLALDLSPQIMVSGDVNQVMHLREDRSQRSHTDQPQIETDLAQLSSDLGLVDAWRHLHPEDREYSLFS</sequence>
<proteinExistence type="predicted"/>
<dbReference type="EMBL" id="WNYA01000008">
    <property type="protein sequence ID" value="KAG8558446.1"/>
    <property type="molecule type" value="Genomic_DNA"/>
</dbReference>
<dbReference type="Proteomes" id="UP000824782">
    <property type="component" value="Unassembled WGS sequence"/>
</dbReference>
<evidence type="ECO:0008006" key="3">
    <source>
        <dbReference type="Google" id="ProtNLM"/>
    </source>
</evidence>
<evidence type="ECO:0000313" key="2">
    <source>
        <dbReference type="Proteomes" id="UP000824782"/>
    </source>
</evidence>
<comment type="caution">
    <text evidence="1">The sequence shown here is derived from an EMBL/GenBank/DDBJ whole genome shotgun (WGS) entry which is preliminary data.</text>
</comment>